<feature type="compositionally biased region" description="Basic and acidic residues" evidence="1">
    <location>
        <begin position="984"/>
        <end position="993"/>
    </location>
</feature>
<dbReference type="AlphaFoldDB" id="A0A8S1J6A2"/>
<feature type="region of interest" description="Disordered" evidence="1">
    <location>
        <begin position="808"/>
        <end position="828"/>
    </location>
</feature>
<evidence type="ECO:0000256" key="1">
    <source>
        <dbReference type="SAM" id="MobiDB-lite"/>
    </source>
</evidence>
<dbReference type="EMBL" id="CAJHUC010001577">
    <property type="protein sequence ID" value="CAD7701592.1"/>
    <property type="molecule type" value="Genomic_DNA"/>
</dbReference>
<feature type="transmembrane region" description="Helical" evidence="2">
    <location>
        <begin position="553"/>
        <end position="574"/>
    </location>
</feature>
<keyword evidence="2" id="KW-0472">Membrane</keyword>
<feature type="region of interest" description="Disordered" evidence="1">
    <location>
        <begin position="880"/>
        <end position="951"/>
    </location>
</feature>
<name>A0A8S1J6A2_9CHLO</name>
<feature type="transmembrane region" description="Helical" evidence="2">
    <location>
        <begin position="98"/>
        <end position="119"/>
    </location>
</feature>
<evidence type="ECO:0000313" key="3">
    <source>
        <dbReference type="EMBL" id="CAD7701592.1"/>
    </source>
</evidence>
<feature type="transmembrane region" description="Helical" evidence="2">
    <location>
        <begin position="640"/>
        <end position="668"/>
    </location>
</feature>
<accession>A0A8S1J6A2</accession>
<feature type="transmembrane region" description="Helical" evidence="2">
    <location>
        <begin position="387"/>
        <end position="412"/>
    </location>
</feature>
<keyword evidence="2" id="KW-1133">Transmembrane helix</keyword>
<feature type="region of interest" description="Disordered" evidence="1">
    <location>
        <begin position="968"/>
        <end position="993"/>
    </location>
</feature>
<feature type="transmembrane region" description="Helical" evidence="2">
    <location>
        <begin position="52"/>
        <end position="70"/>
    </location>
</feature>
<keyword evidence="2" id="KW-0812">Transmembrane</keyword>
<gene>
    <name evidence="3" type="ORF">OSTQU699_LOCUS6949</name>
</gene>
<organism evidence="3 4">
    <name type="scientific">Ostreobium quekettii</name>
    <dbReference type="NCBI Taxonomy" id="121088"/>
    <lineage>
        <taxon>Eukaryota</taxon>
        <taxon>Viridiplantae</taxon>
        <taxon>Chlorophyta</taxon>
        <taxon>core chlorophytes</taxon>
        <taxon>Ulvophyceae</taxon>
        <taxon>TCBD clade</taxon>
        <taxon>Bryopsidales</taxon>
        <taxon>Ostreobineae</taxon>
        <taxon>Ostreobiaceae</taxon>
        <taxon>Ostreobium</taxon>
    </lineage>
</organism>
<sequence length="993" mass="110169">MGPPGASPHEDPLQLSTPFTSFLRLAPGPPGPPGRESLAQWKKIKSLDGTSGVYTGTVLSVAALSLVILFRERGFFQGRKASPPLDDVWDVSPIWNRVLGSLFLLLYAIGTGFLAFLLLVPNLCTFHRDQRVKKYRWEFYSFLALLFSDLLAVFLVASARESFEYRQDTSKFESPVAHYFILVVFGIVLMLLNLQFWRIIVFNEAKDDQKPWVILRERLDEAVMQTRTPAFIPMEAHPPVEEKPMGCIDYIAEKVAKTLYYLAKITRGRDKSKGIVRTTVKKADAGVSNGVVASAGCLRWVCCLQVGWTRCFDGIFSWVGPCWDDFSKRAQDSDEKTFLWRLKPVVQVGDKVANAIRNVRSGMQSYVQEAWDGIKEDRRPKGYRHPAWLKGAVLTAAVLTIYFGLVLNALFLGAVNDIYFPLRRCILEYKLVASFFLRLINFTEGSRVAMSPFLSGDLVGANATTNFTTLVGEYAAGLLERLNSELQEDHLYNCTDGEHGDPSVLLAAINFVESDLQRQEDAAGVDNPKDVFFDRTPGAVTIIFDNLMDNLRWSVWVGYGCGLLVSLYTLISVLRQYKKISLAIRSGLFTDLQLPQDMVIVDRVVAKRNLKRVEGVVRTMLTDRSWETVIKKYPISNASFFFGILVSTAVLQLLVFGWIVATMFAMIASVPAMITILKPVFPFVLALLVMWFLNEVIANRVVAENMLVHNYDVLHELYFVLFLLIYTGVYTVLGILYAVWRLAMLSVTALVGVNRLDKNLFTIFKNLDQGHNAFWATILMHHAFMDAAIEGHKMTQQRWVTVISRARDTGRDSPDGAQPANSGDLLSPRDEVEALYASGRRTDGMEISAQGVSTKALDIDQDDPMITASIQKWIGVGRDTKACTRKDSPSPGRGHTVLDLGQEIPNPGGSSPALSLRRQDGASGSGGSGLSAESGEWPGANGGRAPVDRDWRGAGSFRVRLGQGLALRARGDGVGNHPLLDGSGRADDSSRVQ</sequence>
<evidence type="ECO:0000313" key="4">
    <source>
        <dbReference type="Proteomes" id="UP000708148"/>
    </source>
</evidence>
<keyword evidence="4" id="KW-1185">Reference proteome</keyword>
<protein>
    <submittedName>
        <fullName evidence="3">Uncharacterized protein</fullName>
    </submittedName>
</protein>
<evidence type="ECO:0000256" key="2">
    <source>
        <dbReference type="SAM" id="Phobius"/>
    </source>
</evidence>
<feature type="transmembrane region" description="Helical" evidence="2">
    <location>
        <begin position="717"/>
        <end position="740"/>
    </location>
</feature>
<feature type="transmembrane region" description="Helical" evidence="2">
    <location>
        <begin position="680"/>
        <end position="697"/>
    </location>
</feature>
<dbReference type="Proteomes" id="UP000708148">
    <property type="component" value="Unassembled WGS sequence"/>
</dbReference>
<dbReference type="OrthoDB" id="576783at2759"/>
<proteinExistence type="predicted"/>
<reference evidence="3" key="1">
    <citation type="submission" date="2020-12" db="EMBL/GenBank/DDBJ databases">
        <authorList>
            <person name="Iha C."/>
        </authorList>
    </citation>
    <scope>NUCLEOTIDE SEQUENCE</scope>
</reference>
<feature type="transmembrane region" description="Helical" evidence="2">
    <location>
        <begin position="179"/>
        <end position="200"/>
    </location>
</feature>
<comment type="caution">
    <text evidence="3">The sequence shown here is derived from an EMBL/GenBank/DDBJ whole genome shotgun (WGS) entry which is preliminary data.</text>
</comment>
<feature type="transmembrane region" description="Helical" evidence="2">
    <location>
        <begin position="139"/>
        <end position="159"/>
    </location>
</feature>